<dbReference type="Proteomes" id="UP000293562">
    <property type="component" value="Unassembled WGS sequence"/>
</dbReference>
<feature type="transmembrane region" description="Helical" evidence="5">
    <location>
        <begin position="199"/>
        <end position="216"/>
    </location>
</feature>
<evidence type="ECO:0000256" key="2">
    <source>
        <dbReference type="ARBA" id="ARBA00022692"/>
    </source>
</evidence>
<feature type="transmembrane region" description="Helical" evidence="5">
    <location>
        <begin position="54"/>
        <end position="71"/>
    </location>
</feature>
<dbReference type="GO" id="GO:1902600">
    <property type="term" value="P:proton transmembrane transport"/>
    <property type="evidence" value="ECO:0007669"/>
    <property type="project" value="InterPro"/>
</dbReference>
<dbReference type="GO" id="GO:0015297">
    <property type="term" value="F:antiporter activity"/>
    <property type="evidence" value="ECO:0007669"/>
    <property type="project" value="InterPro"/>
</dbReference>
<dbReference type="PANTHER" id="PTHR43021">
    <property type="entry name" value="NA(+)/H(+) ANTIPORTER-RELATED"/>
    <property type="match status" value="1"/>
</dbReference>
<feature type="transmembrane region" description="Helical" evidence="5">
    <location>
        <begin position="83"/>
        <end position="110"/>
    </location>
</feature>
<dbReference type="EMBL" id="SHKN01000001">
    <property type="protein sequence ID" value="RZT96444.1"/>
    <property type="molecule type" value="Genomic_DNA"/>
</dbReference>
<keyword evidence="2 5" id="KW-0812">Transmembrane</keyword>
<keyword evidence="8" id="KW-1185">Reference proteome</keyword>
<dbReference type="InterPro" id="IPR006153">
    <property type="entry name" value="Cation/H_exchanger_TM"/>
</dbReference>
<dbReference type="AlphaFoldDB" id="A0A4Q7VK02"/>
<feature type="transmembrane region" description="Helical" evidence="5">
    <location>
        <begin position="303"/>
        <end position="326"/>
    </location>
</feature>
<evidence type="ECO:0000313" key="7">
    <source>
        <dbReference type="EMBL" id="RZT96444.1"/>
    </source>
</evidence>
<dbReference type="Pfam" id="PF00999">
    <property type="entry name" value="Na_H_Exchanger"/>
    <property type="match status" value="1"/>
</dbReference>
<keyword evidence="4 5" id="KW-0472">Membrane</keyword>
<evidence type="ECO:0000256" key="1">
    <source>
        <dbReference type="ARBA" id="ARBA00004141"/>
    </source>
</evidence>
<feature type="domain" description="Cation/H+ exchanger transmembrane" evidence="6">
    <location>
        <begin position="7"/>
        <end position="379"/>
    </location>
</feature>
<dbReference type="RefSeq" id="WP_242610458.1">
    <property type="nucleotide sequence ID" value="NZ_SHKN01000001.1"/>
</dbReference>
<name>A0A4Q7VK02_9BACT</name>
<reference evidence="7 8" key="1">
    <citation type="submission" date="2019-02" db="EMBL/GenBank/DDBJ databases">
        <title>Genomic Encyclopedia of Type Strains, Phase IV (KMG-IV): sequencing the most valuable type-strain genomes for metagenomic binning, comparative biology and taxonomic classification.</title>
        <authorList>
            <person name="Goeker M."/>
        </authorList>
    </citation>
    <scope>NUCLEOTIDE SEQUENCE [LARGE SCALE GENOMIC DNA]</scope>
    <source>
        <strain evidence="7 8">DSM 28825</strain>
    </source>
</reference>
<evidence type="ECO:0000256" key="3">
    <source>
        <dbReference type="ARBA" id="ARBA00022989"/>
    </source>
</evidence>
<evidence type="ECO:0000259" key="6">
    <source>
        <dbReference type="Pfam" id="PF00999"/>
    </source>
</evidence>
<feature type="transmembrane region" description="Helical" evidence="5">
    <location>
        <begin position="369"/>
        <end position="388"/>
    </location>
</feature>
<protein>
    <submittedName>
        <fullName evidence="7">Transporter (CPA2 family)</fullName>
    </submittedName>
</protein>
<dbReference type="Gene3D" id="1.20.1530.20">
    <property type="match status" value="1"/>
</dbReference>
<comment type="caution">
    <text evidence="7">The sequence shown here is derived from an EMBL/GenBank/DDBJ whole genome shotgun (WGS) entry which is preliminary data.</text>
</comment>
<evidence type="ECO:0000256" key="4">
    <source>
        <dbReference type="ARBA" id="ARBA00023136"/>
    </source>
</evidence>
<feature type="transmembrane region" description="Helical" evidence="5">
    <location>
        <begin position="154"/>
        <end position="179"/>
    </location>
</feature>
<feature type="transmembrane region" description="Helical" evidence="5">
    <location>
        <begin position="228"/>
        <end position="245"/>
    </location>
</feature>
<evidence type="ECO:0000313" key="8">
    <source>
        <dbReference type="Proteomes" id="UP000293562"/>
    </source>
</evidence>
<sequence>MLSIGILIFTGYIVGELAEKIKLPKISGYILAGILLNPDLSGIMSHEFVTHTDPLLSVSLAIITFSIGGSLSLKKLRTTGSKILTLTVMESLFAFISVFLFMFFTLYFFIHIFDSVYVVIAISLVLASLAAPTDPSATLAVIHEYKAKGEVSSAMMEIAAFDDIVGIIIYTLVTAFAAFFLGETDIKFSQTLLELGKSIGGAILVGGSVGLLFNFIMKILKKQEEGTLIVLSFGLILLSYGIAEYFGFESLLSTIALGVVVINFNPLSDKIFKLIERYTDELTFVIFFTLSGMQLQLSSITGSYVLIFIYIIGRIIGKFLGIYSGAKMVKSDLKIKKYTAGGLIPQGGIVIGLALLLTKDPIFEETASTIMGIVIGAALLHEIIGPLASRFSLKKAGEID</sequence>
<gene>
    <name evidence="7" type="ORF">EV201_1082</name>
</gene>
<dbReference type="GO" id="GO:0016020">
    <property type="term" value="C:membrane"/>
    <property type="evidence" value="ECO:0007669"/>
    <property type="project" value="UniProtKB-SubCell"/>
</dbReference>
<keyword evidence="3 5" id="KW-1133">Transmembrane helix</keyword>
<dbReference type="InterPro" id="IPR038770">
    <property type="entry name" value="Na+/solute_symporter_sf"/>
</dbReference>
<organism evidence="7 8">
    <name type="scientific">Ancylomarina subtilis</name>
    <dbReference type="NCBI Taxonomy" id="1639035"/>
    <lineage>
        <taxon>Bacteria</taxon>
        <taxon>Pseudomonadati</taxon>
        <taxon>Bacteroidota</taxon>
        <taxon>Bacteroidia</taxon>
        <taxon>Marinilabiliales</taxon>
        <taxon>Marinifilaceae</taxon>
        <taxon>Ancylomarina</taxon>
    </lineage>
</organism>
<proteinExistence type="predicted"/>
<accession>A0A4Q7VK02</accession>
<feature type="transmembrane region" description="Helical" evidence="5">
    <location>
        <begin position="338"/>
        <end position="357"/>
    </location>
</feature>
<feature type="transmembrane region" description="Helical" evidence="5">
    <location>
        <begin position="116"/>
        <end position="142"/>
    </location>
</feature>
<dbReference type="PANTHER" id="PTHR43021:SF2">
    <property type="entry name" value="CATION_H+ EXCHANGER DOMAIN-CONTAINING PROTEIN"/>
    <property type="match status" value="1"/>
</dbReference>
<evidence type="ECO:0000256" key="5">
    <source>
        <dbReference type="SAM" id="Phobius"/>
    </source>
</evidence>
<comment type="subcellular location">
    <subcellularLocation>
        <location evidence="1">Membrane</location>
        <topology evidence="1">Multi-pass membrane protein</topology>
    </subcellularLocation>
</comment>